<dbReference type="InterPro" id="IPR029063">
    <property type="entry name" value="SAM-dependent_MTases_sf"/>
</dbReference>
<dbReference type="EMBL" id="KB469309">
    <property type="protein sequence ID" value="EPQ51880.1"/>
    <property type="molecule type" value="Genomic_DNA"/>
</dbReference>
<dbReference type="PANTHER" id="PTHR43712">
    <property type="entry name" value="PUTATIVE (AFU_ORTHOLOGUE AFUA_4G14580)-RELATED"/>
    <property type="match status" value="1"/>
</dbReference>
<dbReference type="PROSITE" id="PS51683">
    <property type="entry name" value="SAM_OMT_II"/>
    <property type="match status" value="1"/>
</dbReference>
<dbReference type="HOGENOM" id="CLU_005533_0_1_1"/>
<keyword evidence="6" id="KW-1185">Reference proteome</keyword>
<evidence type="ECO:0000313" key="6">
    <source>
        <dbReference type="Proteomes" id="UP000030669"/>
    </source>
</evidence>
<dbReference type="GO" id="GO:0032259">
    <property type="term" value="P:methylation"/>
    <property type="evidence" value="ECO:0007669"/>
    <property type="project" value="UniProtKB-KW"/>
</dbReference>
<evidence type="ECO:0000256" key="3">
    <source>
        <dbReference type="ARBA" id="ARBA00022691"/>
    </source>
</evidence>
<dbReference type="PANTHER" id="PTHR43712:SF2">
    <property type="entry name" value="O-METHYLTRANSFERASE CICE"/>
    <property type="match status" value="1"/>
</dbReference>
<name>S7RCD0_GLOTA</name>
<dbReference type="GO" id="GO:0008171">
    <property type="term" value="F:O-methyltransferase activity"/>
    <property type="evidence" value="ECO:0007669"/>
    <property type="project" value="InterPro"/>
</dbReference>
<evidence type="ECO:0000256" key="2">
    <source>
        <dbReference type="ARBA" id="ARBA00022679"/>
    </source>
</evidence>
<dbReference type="KEGG" id="gtr:GLOTRDRAFT_107967"/>
<sequence>MSTSTTSEISSLLETLTTSLDVFKAELVRQHFPEPSLLTSRPHAIDDPSYVTPPRMYEARRVAVSSLDRLRLLLESPAEALAVSCIASGEIQGVRLAAELGLHEVLADAQNPEEGEDVRVVAVKTRTDAPKLVNRGWFRETKAGWFANNRRSHMLQKGSKGYHCAKDMSFYMNNAIDKLPEAMTHPDESFRMSRNPERTAWNIYANSDLPFFGPRSWLSDKPGEAERFALGMGGYGVASDNGVTYDVPWMDFVKGKDAIVDVGGGQGTLCCALAAAYPEVKFVVQDLPATREAAEKYIASRGVAGRVIFEEQDFFEPNRRRGTGRYVFLMQKVLHDWSDEEGARILSNILDGESQMFIIDLIIPPTTVSPDGPSVKESLATVDIQGPYKPIPSPPFIPNDFGDMHRIAHSINICLISLCNSFERTYADMENMVRLAGMRIKTVTTTR</sequence>
<keyword evidence="1 5" id="KW-0489">Methyltransferase</keyword>
<proteinExistence type="predicted"/>
<dbReference type="Proteomes" id="UP000030669">
    <property type="component" value="Unassembled WGS sequence"/>
</dbReference>
<dbReference type="AlphaFoldDB" id="S7RCD0"/>
<evidence type="ECO:0000313" key="5">
    <source>
        <dbReference type="EMBL" id="EPQ51880.1"/>
    </source>
</evidence>
<keyword evidence="3" id="KW-0949">S-adenosyl-L-methionine</keyword>
<dbReference type="OrthoDB" id="2890051at2759"/>
<dbReference type="RefSeq" id="XP_007869764.1">
    <property type="nucleotide sequence ID" value="XM_007871573.1"/>
</dbReference>
<dbReference type="OMA" id="QERYMRN"/>
<dbReference type="InterPro" id="IPR001077">
    <property type="entry name" value="COMT_C"/>
</dbReference>
<dbReference type="GeneID" id="19298877"/>
<dbReference type="Pfam" id="PF00891">
    <property type="entry name" value="Methyltransf_2"/>
    <property type="match status" value="1"/>
</dbReference>
<evidence type="ECO:0000259" key="4">
    <source>
        <dbReference type="Pfam" id="PF00891"/>
    </source>
</evidence>
<gene>
    <name evidence="5" type="ORF">GLOTRDRAFT_107967</name>
</gene>
<dbReference type="InterPro" id="IPR016461">
    <property type="entry name" value="COMT-like"/>
</dbReference>
<dbReference type="SUPFAM" id="SSF53335">
    <property type="entry name" value="S-adenosyl-L-methionine-dependent methyltransferases"/>
    <property type="match status" value="1"/>
</dbReference>
<dbReference type="eggNOG" id="KOG3178">
    <property type="taxonomic scope" value="Eukaryota"/>
</dbReference>
<evidence type="ECO:0000256" key="1">
    <source>
        <dbReference type="ARBA" id="ARBA00022603"/>
    </source>
</evidence>
<reference evidence="5 6" key="1">
    <citation type="journal article" date="2012" name="Science">
        <title>The Paleozoic origin of enzymatic lignin decomposition reconstructed from 31 fungal genomes.</title>
        <authorList>
            <person name="Floudas D."/>
            <person name="Binder M."/>
            <person name="Riley R."/>
            <person name="Barry K."/>
            <person name="Blanchette R.A."/>
            <person name="Henrissat B."/>
            <person name="Martinez A.T."/>
            <person name="Otillar R."/>
            <person name="Spatafora J.W."/>
            <person name="Yadav J.S."/>
            <person name="Aerts A."/>
            <person name="Benoit I."/>
            <person name="Boyd A."/>
            <person name="Carlson A."/>
            <person name="Copeland A."/>
            <person name="Coutinho P.M."/>
            <person name="de Vries R.P."/>
            <person name="Ferreira P."/>
            <person name="Findley K."/>
            <person name="Foster B."/>
            <person name="Gaskell J."/>
            <person name="Glotzer D."/>
            <person name="Gorecki P."/>
            <person name="Heitman J."/>
            <person name="Hesse C."/>
            <person name="Hori C."/>
            <person name="Igarashi K."/>
            <person name="Jurgens J.A."/>
            <person name="Kallen N."/>
            <person name="Kersten P."/>
            <person name="Kohler A."/>
            <person name="Kuees U."/>
            <person name="Kumar T.K.A."/>
            <person name="Kuo A."/>
            <person name="LaButti K."/>
            <person name="Larrondo L.F."/>
            <person name="Lindquist E."/>
            <person name="Ling A."/>
            <person name="Lombard V."/>
            <person name="Lucas S."/>
            <person name="Lundell T."/>
            <person name="Martin R."/>
            <person name="McLaughlin D.J."/>
            <person name="Morgenstern I."/>
            <person name="Morin E."/>
            <person name="Murat C."/>
            <person name="Nagy L.G."/>
            <person name="Nolan M."/>
            <person name="Ohm R.A."/>
            <person name="Patyshakuliyeva A."/>
            <person name="Rokas A."/>
            <person name="Ruiz-Duenas F.J."/>
            <person name="Sabat G."/>
            <person name="Salamov A."/>
            <person name="Samejima M."/>
            <person name="Schmutz J."/>
            <person name="Slot J.C."/>
            <person name="St John F."/>
            <person name="Stenlid J."/>
            <person name="Sun H."/>
            <person name="Sun S."/>
            <person name="Syed K."/>
            <person name="Tsang A."/>
            <person name="Wiebenga A."/>
            <person name="Young D."/>
            <person name="Pisabarro A."/>
            <person name="Eastwood D.C."/>
            <person name="Martin F."/>
            <person name="Cullen D."/>
            <person name="Grigoriev I.V."/>
            <person name="Hibbett D.S."/>
        </authorList>
    </citation>
    <scope>NUCLEOTIDE SEQUENCE [LARGE SCALE GENOMIC DNA]</scope>
    <source>
        <strain evidence="5 6">ATCC 11539</strain>
    </source>
</reference>
<feature type="domain" description="O-methyltransferase C-terminal" evidence="4">
    <location>
        <begin position="254"/>
        <end position="351"/>
    </location>
</feature>
<dbReference type="Gene3D" id="3.40.50.150">
    <property type="entry name" value="Vaccinia Virus protein VP39"/>
    <property type="match status" value="1"/>
</dbReference>
<keyword evidence="2 5" id="KW-0808">Transferase</keyword>
<organism evidence="5 6">
    <name type="scientific">Gloeophyllum trabeum (strain ATCC 11539 / FP-39264 / Madison 617)</name>
    <name type="common">Brown rot fungus</name>
    <dbReference type="NCBI Taxonomy" id="670483"/>
    <lineage>
        <taxon>Eukaryota</taxon>
        <taxon>Fungi</taxon>
        <taxon>Dikarya</taxon>
        <taxon>Basidiomycota</taxon>
        <taxon>Agaricomycotina</taxon>
        <taxon>Agaricomycetes</taxon>
        <taxon>Gloeophyllales</taxon>
        <taxon>Gloeophyllaceae</taxon>
        <taxon>Gloeophyllum</taxon>
    </lineage>
</organism>
<accession>S7RCD0</accession>
<protein>
    <submittedName>
        <fullName evidence="5">S-adenosyl-L-methionine-dependent methyltransferase</fullName>
    </submittedName>
</protein>